<feature type="compositionally biased region" description="Basic and acidic residues" evidence="1">
    <location>
        <begin position="503"/>
        <end position="517"/>
    </location>
</feature>
<protein>
    <submittedName>
        <fullName evidence="4">-Phosphatidylinositol transfer protein 1</fullName>
    </submittedName>
</protein>
<dbReference type="VEuPathDB" id="PiroplasmaDB:BBBOND_0401910"/>
<organism evidence="4 5">
    <name type="scientific">Babesia bigemina</name>
    <dbReference type="NCBI Taxonomy" id="5866"/>
    <lineage>
        <taxon>Eukaryota</taxon>
        <taxon>Sar</taxon>
        <taxon>Alveolata</taxon>
        <taxon>Apicomplexa</taxon>
        <taxon>Aconoidasida</taxon>
        <taxon>Piroplasmida</taxon>
        <taxon>Babesiidae</taxon>
        <taxon>Babesia</taxon>
    </lineage>
</organism>
<dbReference type="PANTHER" id="PTHR10658:SF11">
    <property type="entry name" value="VIBRATOR, ISOFORM B"/>
    <property type="match status" value="1"/>
</dbReference>
<dbReference type="PANTHER" id="PTHR10658">
    <property type="entry name" value="PHOSPHATIDYLINOSITOL TRANSFER PROTEIN"/>
    <property type="match status" value="1"/>
</dbReference>
<dbReference type="Gene3D" id="2.30.29.30">
    <property type="entry name" value="Pleckstrin-homology domain (PH domain)/Phosphotyrosine-binding domain (PTB)"/>
    <property type="match status" value="1"/>
</dbReference>
<dbReference type="Proteomes" id="UP000033188">
    <property type="component" value="Chromosome 4"/>
</dbReference>
<dbReference type="EMBL" id="LK391710">
    <property type="protein sequence ID" value="CDR97699.1"/>
    <property type="molecule type" value="Genomic_DNA"/>
</dbReference>
<dbReference type="PROSITE" id="PS50003">
    <property type="entry name" value="PH_DOMAIN"/>
    <property type="match status" value="1"/>
</dbReference>
<name>A0A061DDU5_BABBI</name>
<dbReference type="SUPFAM" id="SSF50729">
    <property type="entry name" value="PH domain-like"/>
    <property type="match status" value="1"/>
</dbReference>
<reference evidence="5" key="1">
    <citation type="journal article" date="2014" name="Nucleic Acids Res.">
        <title>The evolutionary dynamics of variant antigen genes in Babesia reveal a history of genomic innovation underlying host-parasite interaction.</title>
        <authorList>
            <person name="Jackson A.P."/>
            <person name="Otto T.D."/>
            <person name="Darby A."/>
            <person name="Ramaprasad A."/>
            <person name="Xia D."/>
            <person name="Echaide I.E."/>
            <person name="Farber M."/>
            <person name="Gahlot S."/>
            <person name="Gamble J."/>
            <person name="Gupta D."/>
            <person name="Gupta Y."/>
            <person name="Jackson L."/>
            <person name="Malandrin L."/>
            <person name="Malas T.B."/>
            <person name="Moussa E."/>
            <person name="Nair M."/>
            <person name="Reid A.J."/>
            <person name="Sanders M."/>
            <person name="Sharma J."/>
            <person name="Tracey A."/>
            <person name="Quail M.A."/>
            <person name="Weir W."/>
            <person name="Wastling J.M."/>
            <person name="Hall N."/>
            <person name="Willadsen P."/>
            <person name="Lingelbach K."/>
            <person name="Shiels B."/>
            <person name="Tait A."/>
            <person name="Berriman M."/>
            <person name="Allred D.R."/>
            <person name="Pain A."/>
        </authorList>
    </citation>
    <scope>NUCLEOTIDE SEQUENCE [LARGE SCALE GENOMIC DNA]</scope>
    <source>
        <strain evidence="5">Bond</strain>
    </source>
</reference>
<keyword evidence="2" id="KW-0812">Transmembrane</keyword>
<dbReference type="OMA" id="YIIVCGF"/>
<evidence type="ECO:0000256" key="1">
    <source>
        <dbReference type="SAM" id="MobiDB-lite"/>
    </source>
</evidence>
<evidence type="ECO:0000313" key="5">
    <source>
        <dbReference type="Proteomes" id="UP000033188"/>
    </source>
</evidence>
<proteinExistence type="predicted"/>
<feature type="compositionally biased region" description="Low complexity" evidence="1">
    <location>
        <begin position="489"/>
        <end position="502"/>
    </location>
</feature>
<dbReference type="AlphaFoldDB" id="A0A061DDU5"/>
<feature type="region of interest" description="Disordered" evidence="1">
    <location>
        <begin position="543"/>
        <end position="570"/>
    </location>
</feature>
<dbReference type="InterPro" id="IPR001849">
    <property type="entry name" value="PH_domain"/>
</dbReference>
<dbReference type="Pfam" id="PF02121">
    <property type="entry name" value="IP_trans"/>
    <property type="match status" value="1"/>
</dbReference>
<dbReference type="RefSeq" id="XP_012769885.1">
    <property type="nucleotide sequence ID" value="XM_012914431.1"/>
</dbReference>
<dbReference type="Pfam" id="PF00169">
    <property type="entry name" value="PH"/>
    <property type="match status" value="1"/>
</dbReference>
<dbReference type="InterPro" id="IPR001666">
    <property type="entry name" value="PI_transfer"/>
</dbReference>
<keyword evidence="2" id="KW-0472">Membrane</keyword>
<dbReference type="SUPFAM" id="SSF55961">
    <property type="entry name" value="Bet v1-like"/>
    <property type="match status" value="1"/>
</dbReference>
<evidence type="ECO:0000256" key="2">
    <source>
        <dbReference type="SAM" id="Phobius"/>
    </source>
</evidence>
<feature type="transmembrane region" description="Helical" evidence="2">
    <location>
        <begin position="301"/>
        <end position="319"/>
    </location>
</feature>
<feature type="region of interest" description="Disordered" evidence="1">
    <location>
        <begin position="264"/>
        <end position="291"/>
    </location>
</feature>
<dbReference type="KEGG" id="bbig:BBBOND_0401910"/>
<keyword evidence="5" id="KW-1185">Reference proteome</keyword>
<dbReference type="Gene3D" id="3.30.530.20">
    <property type="match status" value="1"/>
</dbReference>
<dbReference type="InterPro" id="IPR055261">
    <property type="entry name" value="PI_transfer_N"/>
</dbReference>
<dbReference type="GeneID" id="24566240"/>
<dbReference type="InterPro" id="IPR011993">
    <property type="entry name" value="PH-like_dom_sf"/>
</dbReference>
<sequence>MKVIEFQIPLPLTLEMYERCCVYLVTKASMKEVESGGGFEISRNELCEQDGVLGRLMEKRFYFGKSLPSWLQSLLGRELTIVSEHSWSVFPYTMTSYSNKKLTFEFCFESITNEGLEPQENALNLNDKDLSRRKVIVLDITEFKKCKLYDSQFDVTVKESQHTDALPMKPGWWKQPGSVGVIAHKVLKVDIPYFGFLSSRVENYLVNYLQDKLMLYVCTAMCSIDEWYNADIKYLRMKEQECYDVLNQNFREQYGHIFRDSQELPAQDTPKASSSSSFEEKQREAKSPSMVETAVKPQERLLLVPLLLVLLPLLCLIVFRFRFLLLLMFMFQLQFQLVFQFLLLLPRLLVFMFLLLLLLVLQFLLLLHHRLVFMFQLPCRQNPLALCANKCPYHQAKQMMLRFHRNPLIPGDGAVGGAYVSRAVRVVTAKSFRSVTGEEEFWDCMEELEDANSTMASVPSRRPSLSTVYTSSSAVRAVSALKHEDEYVSSSTGPASSGSRKSGSMEEHGYRHVHEDRASQFRIEAEDVLPIPDDHSAIIEYKVPGSSIDNEESEPMDSERGDHSSSSLGDVDETVAPLAAAAERYTPSMFTGYLYKLGGTFFYQWNIRYIMICDGNMHYYDSRDDTRPKATISLMDARINWVGHYMGRPNVFSVTTRAKRTYYWSAEEESTVKRWILLLQVLSESSPEALMDDLATEYLYRVEKAESVGGCSPPSAGSYMDTA</sequence>
<evidence type="ECO:0000313" key="4">
    <source>
        <dbReference type="EMBL" id="CDR97699.1"/>
    </source>
</evidence>
<gene>
    <name evidence="4" type="ORF">BBBOND_0401910</name>
</gene>
<accession>A0A061DDU5</accession>
<evidence type="ECO:0000259" key="3">
    <source>
        <dbReference type="PROSITE" id="PS50003"/>
    </source>
</evidence>
<feature type="transmembrane region" description="Helical" evidence="2">
    <location>
        <begin position="348"/>
        <end position="367"/>
    </location>
</feature>
<dbReference type="OrthoDB" id="18453at2759"/>
<dbReference type="InterPro" id="IPR023393">
    <property type="entry name" value="START-like_dom_sf"/>
</dbReference>
<dbReference type="GO" id="GO:0005548">
    <property type="term" value="F:phospholipid transporter activity"/>
    <property type="evidence" value="ECO:0007669"/>
    <property type="project" value="InterPro"/>
</dbReference>
<dbReference type="STRING" id="5866.A0A061DDU5"/>
<feature type="domain" description="PH" evidence="3">
    <location>
        <begin position="587"/>
        <end position="684"/>
    </location>
</feature>
<keyword evidence="2" id="KW-1133">Transmembrane helix</keyword>
<dbReference type="SMART" id="SM00233">
    <property type="entry name" value="PH"/>
    <property type="match status" value="1"/>
</dbReference>
<feature type="region of interest" description="Disordered" evidence="1">
    <location>
        <begin position="484"/>
        <end position="517"/>
    </location>
</feature>